<protein>
    <recommendedName>
        <fullName evidence="6">RING-type domain-containing protein</fullName>
    </recommendedName>
</protein>
<dbReference type="PANTHER" id="PTHR45931">
    <property type="entry name" value="SI:CH211-59O9.10"/>
    <property type="match status" value="1"/>
</dbReference>
<keyword evidence="8" id="KW-1185">Reference proteome</keyword>
<feature type="region of interest" description="Disordered" evidence="5">
    <location>
        <begin position="315"/>
        <end position="504"/>
    </location>
</feature>
<feature type="domain" description="RING-type" evidence="6">
    <location>
        <begin position="264"/>
        <end position="311"/>
    </location>
</feature>
<dbReference type="PANTHER" id="PTHR45931:SF3">
    <property type="entry name" value="RING ZINC FINGER-CONTAINING PROTEIN"/>
    <property type="match status" value="1"/>
</dbReference>
<feature type="compositionally biased region" description="Low complexity" evidence="5">
    <location>
        <begin position="321"/>
        <end position="340"/>
    </location>
</feature>
<evidence type="ECO:0000259" key="6">
    <source>
        <dbReference type="PROSITE" id="PS50089"/>
    </source>
</evidence>
<accession>A0AAD5W1I5</accession>
<evidence type="ECO:0000256" key="1">
    <source>
        <dbReference type="ARBA" id="ARBA00022723"/>
    </source>
</evidence>
<name>A0AAD5W1I5_9AGAR</name>
<feature type="compositionally biased region" description="Low complexity" evidence="5">
    <location>
        <begin position="400"/>
        <end position="410"/>
    </location>
</feature>
<evidence type="ECO:0000256" key="4">
    <source>
        <dbReference type="PROSITE-ProRule" id="PRU00175"/>
    </source>
</evidence>
<dbReference type="Pfam" id="PF13639">
    <property type="entry name" value="zf-RING_2"/>
    <property type="match status" value="1"/>
</dbReference>
<evidence type="ECO:0000256" key="2">
    <source>
        <dbReference type="ARBA" id="ARBA00022771"/>
    </source>
</evidence>
<sequence>MSSREPMWYCHECHAEMRPLMVPDPSKPSLTSSLVQQIEDPSNDPRDFAHAGGQGDMGDGEGIDNFLGASPLALDPHTLLSTDPGPSYSVGLQTFLNRGMQPNQQRSSSADRNGPSGSRVTFQIRSSSTGPRTYTFGSSPSSTGSPNPGSPPTMSEFIRAGPPSSNAADGGNREHPISGQIFAQYLLSLLGQTEHPMLPMFLGGMPENGRMGDYVFSQEALDQIITQIMENSNSHRPVPATEEIVEKLPREVLVEGSPLLSKDCAVCKDQFQLATEDPDEQIVIELPCKHPFHQPCILPWLKSSGTCPVCRYALVPQPDQNTPRNNANPSSTTSPSSPFNAGNPFFSPSQSSASRARSQSPLGHRSTRSGGSMSEMHQSGSGGGLFTHLFRSLAGQHGESSTSPTGTSPLSSPPSSPYASASGPTRTREPFRRHTHRASMDSSVPFAPSRSSTTRQHSHSQQQNQNQSPDGGRGGSGSRGTGGSSSQDPRPHVPGQWDDMMDLD</sequence>
<keyword evidence="2 4" id="KW-0863">Zinc-finger</keyword>
<dbReference type="EMBL" id="JANIEX010000099">
    <property type="protein sequence ID" value="KAJ3573555.1"/>
    <property type="molecule type" value="Genomic_DNA"/>
</dbReference>
<dbReference type="GO" id="GO:0061630">
    <property type="term" value="F:ubiquitin protein ligase activity"/>
    <property type="evidence" value="ECO:0007669"/>
    <property type="project" value="TreeGrafter"/>
</dbReference>
<dbReference type="InterPro" id="IPR013083">
    <property type="entry name" value="Znf_RING/FYVE/PHD"/>
</dbReference>
<feature type="compositionally biased region" description="Low complexity" evidence="5">
    <location>
        <begin position="135"/>
        <end position="155"/>
    </location>
</feature>
<dbReference type="AlphaFoldDB" id="A0AAD5W1I5"/>
<feature type="compositionally biased region" description="Polar residues" evidence="5">
    <location>
        <begin position="101"/>
        <end position="132"/>
    </location>
</feature>
<feature type="compositionally biased region" description="Low complexity" evidence="5">
    <location>
        <begin position="449"/>
        <end position="468"/>
    </location>
</feature>
<feature type="compositionally biased region" description="Polar residues" evidence="5">
    <location>
        <begin position="368"/>
        <end position="379"/>
    </location>
</feature>
<comment type="caution">
    <text evidence="7">The sequence shown here is derived from an EMBL/GenBank/DDBJ whole genome shotgun (WGS) entry which is preliminary data.</text>
</comment>
<organism evidence="7 8">
    <name type="scientific">Leucocoprinus birnbaumii</name>
    <dbReference type="NCBI Taxonomy" id="56174"/>
    <lineage>
        <taxon>Eukaryota</taxon>
        <taxon>Fungi</taxon>
        <taxon>Dikarya</taxon>
        <taxon>Basidiomycota</taxon>
        <taxon>Agaricomycotina</taxon>
        <taxon>Agaricomycetes</taxon>
        <taxon>Agaricomycetidae</taxon>
        <taxon>Agaricales</taxon>
        <taxon>Agaricineae</taxon>
        <taxon>Agaricaceae</taxon>
        <taxon>Leucocoprinus</taxon>
    </lineage>
</organism>
<dbReference type="GO" id="GO:0006511">
    <property type="term" value="P:ubiquitin-dependent protein catabolic process"/>
    <property type="evidence" value="ECO:0007669"/>
    <property type="project" value="TreeGrafter"/>
</dbReference>
<reference evidence="7" key="1">
    <citation type="submission" date="2022-07" db="EMBL/GenBank/DDBJ databases">
        <title>Genome Sequence of Leucocoprinus birnbaumii.</title>
        <authorList>
            <person name="Buettner E."/>
        </authorList>
    </citation>
    <scope>NUCLEOTIDE SEQUENCE</scope>
    <source>
        <strain evidence="7">VT141</strain>
    </source>
</reference>
<proteinExistence type="predicted"/>
<keyword evidence="1" id="KW-0479">Metal-binding</keyword>
<feature type="region of interest" description="Disordered" evidence="5">
    <location>
        <begin position="20"/>
        <end position="70"/>
    </location>
</feature>
<dbReference type="Gene3D" id="3.30.40.10">
    <property type="entry name" value="Zinc/RING finger domain, C3HC4 (zinc finger)"/>
    <property type="match status" value="1"/>
</dbReference>
<feature type="compositionally biased region" description="Gly residues" evidence="5">
    <location>
        <begin position="471"/>
        <end position="483"/>
    </location>
</feature>
<dbReference type="SMART" id="SM00184">
    <property type="entry name" value="RING"/>
    <property type="match status" value="1"/>
</dbReference>
<keyword evidence="3" id="KW-0862">Zinc</keyword>
<dbReference type="PROSITE" id="PS50089">
    <property type="entry name" value="ZF_RING_2"/>
    <property type="match status" value="1"/>
</dbReference>
<feature type="compositionally biased region" description="Polar residues" evidence="5">
    <location>
        <begin position="28"/>
        <end position="40"/>
    </location>
</feature>
<dbReference type="GO" id="GO:0008270">
    <property type="term" value="F:zinc ion binding"/>
    <property type="evidence" value="ECO:0007669"/>
    <property type="project" value="UniProtKB-KW"/>
</dbReference>
<dbReference type="InterPro" id="IPR051834">
    <property type="entry name" value="RING_finger_E3_ligase"/>
</dbReference>
<evidence type="ECO:0000313" key="8">
    <source>
        <dbReference type="Proteomes" id="UP001213000"/>
    </source>
</evidence>
<evidence type="ECO:0000256" key="3">
    <source>
        <dbReference type="ARBA" id="ARBA00022833"/>
    </source>
</evidence>
<feature type="compositionally biased region" description="Low complexity" evidence="5">
    <location>
        <begin position="347"/>
        <end position="361"/>
    </location>
</feature>
<gene>
    <name evidence="7" type="ORF">NP233_g2370</name>
</gene>
<dbReference type="SUPFAM" id="SSF57850">
    <property type="entry name" value="RING/U-box"/>
    <property type="match status" value="1"/>
</dbReference>
<evidence type="ECO:0000256" key="5">
    <source>
        <dbReference type="SAM" id="MobiDB-lite"/>
    </source>
</evidence>
<dbReference type="Proteomes" id="UP001213000">
    <property type="component" value="Unassembled WGS sequence"/>
</dbReference>
<dbReference type="InterPro" id="IPR001841">
    <property type="entry name" value="Znf_RING"/>
</dbReference>
<feature type="region of interest" description="Disordered" evidence="5">
    <location>
        <begin position="101"/>
        <end position="175"/>
    </location>
</feature>
<evidence type="ECO:0000313" key="7">
    <source>
        <dbReference type="EMBL" id="KAJ3573555.1"/>
    </source>
</evidence>
<dbReference type="GO" id="GO:0005634">
    <property type="term" value="C:nucleus"/>
    <property type="evidence" value="ECO:0007669"/>
    <property type="project" value="TreeGrafter"/>
</dbReference>